<proteinExistence type="inferred from homology"/>
<dbReference type="SFLD" id="SFLDS00029">
    <property type="entry name" value="Radical_SAM"/>
    <property type="match status" value="1"/>
</dbReference>
<dbReference type="GO" id="GO:0046872">
    <property type="term" value="F:metal ion binding"/>
    <property type="evidence" value="ECO:0007669"/>
    <property type="project" value="UniProtKB-KW"/>
</dbReference>
<dbReference type="AlphaFoldDB" id="A0A391P8N5"/>
<protein>
    <submittedName>
        <fullName evidence="12">Glycyl-radical enzyme activating protein</fullName>
    </submittedName>
</protein>
<feature type="domain" description="4Fe-4S ferredoxin-type" evidence="10">
    <location>
        <begin position="47"/>
        <end position="76"/>
    </location>
</feature>
<dbReference type="InterPro" id="IPR034457">
    <property type="entry name" value="Organic_radical-activating"/>
</dbReference>
<dbReference type="Gene3D" id="3.30.70.20">
    <property type="match status" value="1"/>
</dbReference>
<dbReference type="PROSITE" id="PS00198">
    <property type="entry name" value="4FE4S_FER_1"/>
    <property type="match status" value="2"/>
</dbReference>
<dbReference type="Proteomes" id="UP000265643">
    <property type="component" value="Unassembled WGS sequence"/>
</dbReference>
<dbReference type="PROSITE" id="PS51918">
    <property type="entry name" value="RADICAL_SAM"/>
    <property type="match status" value="1"/>
</dbReference>
<dbReference type="InterPro" id="IPR040074">
    <property type="entry name" value="BssD/PflA/YjjW"/>
</dbReference>
<keyword evidence="7" id="KW-0408">Iron</keyword>
<comment type="catalytic activity">
    <reaction evidence="9">
        <text>glycyl-[protein] + reduced [flavodoxin] + S-adenosyl-L-methionine = glycin-2-yl radical-[protein] + semiquinone [flavodoxin] + 5'-deoxyadenosine + L-methionine + H(+)</text>
        <dbReference type="Rhea" id="RHEA:61976"/>
        <dbReference type="Rhea" id="RHEA-COMP:10622"/>
        <dbReference type="Rhea" id="RHEA-COMP:14480"/>
        <dbReference type="Rhea" id="RHEA-COMP:15993"/>
        <dbReference type="Rhea" id="RHEA-COMP:15994"/>
        <dbReference type="ChEBI" id="CHEBI:15378"/>
        <dbReference type="ChEBI" id="CHEBI:17319"/>
        <dbReference type="ChEBI" id="CHEBI:29947"/>
        <dbReference type="ChEBI" id="CHEBI:32722"/>
        <dbReference type="ChEBI" id="CHEBI:57618"/>
        <dbReference type="ChEBI" id="CHEBI:57844"/>
        <dbReference type="ChEBI" id="CHEBI:59789"/>
        <dbReference type="ChEBI" id="CHEBI:140311"/>
    </reaction>
</comment>
<evidence type="ECO:0000256" key="8">
    <source>
        <dbReference type="ARBA" id="ARBA00023014"/>
    </source>
</evidence>
<comment type="cofactor">
    <cofactor evidence="1">
        <name>[4Fe-4S] cluster</name>
        <dbReference type="ChEBI" id="CHEBI:49883"/>
    </cofactor>
</comment>
<organism evidence="12 13">
    <name type="scientific">Mediterraneibacter butyricigenes</name>
    <dbReference type="NCBI Taxonomy" id="2316025"/>
    <lineage>
        <taxon>Bacteria</taxon>
        <taxon>Bacillati</taxon>
        <taxon>Bacillota</taxon>
        <taxon>Clostridia</taxon>
        <taxon>Lachnospirales</taxon>
        <taxon>Lachnospiraceae</taxon>
        <taxon>Mediterraneibacter</taxon>
    </lineage>
</organism>
<dbReference type="GO" id="GO:0016491">
    <property type="term" value="F:oxidoreductase activity"/>
    <property type="evidence" value="ECO:0007669"/>
    <property type="project" value="UniProtKB-KW"/>
</dbReference>
<sequence length="302" mass="34042">MDIIGSVMEIEKFAIHDGPGIRSTIFLQGCPLHCPWCANPESQQINTHLMYNSKKCVKCGTCVKNCPQKAITVENGQLNFDRKKCITCKTCKENCPADAISFIGERKSIEEVMESILRDKNYYEESGGGVTISGGEPFVQFDFLINVLKKCKEYNINTAIETTGDTSWSNIEMVLPYVDLFLYDMKHSVPEKIIEITGGNGYRIQENLVKLAKEDPNKIIIRVPVIPGFNYYDNVIKDIINMALQLKIPEVNLLPYHNLGASKYDQLGKEYTLKDVKMMSKSELKHYENYGEAVGVMVKIGG</sequence>
<keyword evidence="3" id="KW-0004">4Fe-4S</keyword>
<evidence type="ECO:0000256" key="4">
    <source>
        <dbReference type="ARBA" id="ARBA00022691"/>
    </source>
</evidence>
<comment type="caution">
    <text evidence="12">The sequence shown here is derived from an EMBL/GenBank/DDBJ whole genome shotgun (WGS) entry which is preliminary data.</text>
</comment>
<evidence type="ECO:0000256" key="3">
    <source>
        <dbReference type="ARBA" id="ARBA00022485"/>
    </source>
</evidence>
<evidence type="ECO:0000256" key="2">
    <source>
        <dbReference type="ARBA" id="ARBA00009777"/>
    </source>
</evidence>
<dbReference type="InterPro" id="IPR017896">
    <property type="entry name" value="4Fe4S_Fe-S-bd"/>
</dbReference>
<evidence type="ECO:0000256" key="5">
    <source>
        <dbReference type="ARBA" id="ARBA00022723"/>
    </source>
</evidence>
<comment type="similarity">
    <text evidence="2">Belongs to the organic radical-activating enzymes family.</text>
</comment>
<dbReference type="InterPro" id="IPR007197">
    <property type="entry name" value="rSAM"/>
</dbReference>
<evidence type="ECO:0000259" key="11">
    <source>
        <dbReference type="PROSITE" id="PS51918"/>
    </source>
</evidence>
<name>A0A391P8N5_9FIRM</name>
<gene>
    <name evidence="12" type="ORF">KGMB01110_17240</name>
</gene>
<dbReference type="Gene3D" id="3.80.30.10">
    <property type="entry name" value="pyruvate-formate lyase- activating enzyme"/>
    <property type="match status" value="1"/>
</dbReference>
<evidence type="ECO:0000256" key="9">
    <source>
        <dbReference type="ARBA" id="ARBA00047365"/>
    </source>
</evidence>
<dbReference type="SFLD" id="SFLDG01118">
    <property type="entry name" value="activating_enzymes__group_2"/>
    <property type="match status" value="1"/>
</dbReference>
<dbReference type="NCBIfam" id="TIGR02494">
    <property type="entry name" value="PFLE_PFLC"/>
    <property type="match status" value="1"/>
</dbReference>
<keyword evidence="13" id="KW-1185">Reference proteome</keyword>
<keyword evidence="8" id="KW-0411">Iron-sulfur</keyword>
<evidence type="ECO:0000313" key="13">
    <source>
        <dbReference type="Proteomes" id="UP000265643"/>
    </source>
</evidence>
<evidence type="ECO:0000256" key="6">
    <source>
        <dbReference type="ARBA" id="ARBA00023002"/>
    </source>
</evidence>
<dbReference type="Pfam" id="PF13353">
    <property type="entry name" value="Fer4_12"/>
    <property type="match status" value="1"/>
</dbReference>
<dbReference type="SUPFAM" id="SSF54862">
    <property type="entry name" value="4Fe-4S ferredoxins"/>
    <property type="match status" value="1"/>
</dbReference>
<feature type="domain" description="Radical SAM core" evidence="11">
    <location>
        <begin position="16"/>
        <end position="302"/>
    </location>
</feature>
<keyword evidence="5" id="KW-0479">Metal-binding</keyword>
<dbReference type="PANTHER" id="PTHR30352">
    <property type="entry name" value="PYRUVATE FORMATE-LYASE-ACTIVATING ENZYME"/>
    <property type="match status" value="1"/>
</dbReference>
<dbReference type="PROSITE" id="PS01087">
    <property type="entry name" value="RADICAL_ACTIVATING"/>
    <property type="match status" value="1"/>
</dbReference>
<feature type="domain" description="4Fe-4S ferredoxin-type" evidence="10">
    <location>
        <begin position="77"/>
        <end position="105"/>
    </location>
</feature>
<reference evidence="13" key="1">
    <citation type="submission" date="2018-09" db="EMBL/GenBank/DDBJ databases">
        <title>Draft Genome Sequence of Mediterraneibacter sp. KCTC 15684.</title>
        <authorList>
            <person name="Kim J.S."/>
            <person name="Han K.I."/>
            <person name="Suh M.K."/>
            <person name="Lee K.C."/>
            <person name="Eom M.K."/>
            <person name="Lee J.H."/>
            <person name="Park S.H."/>
            <person name="Kang S.W."/>
            <person name="Park J.E."/>
            <person name="Oh B.S."/>
            <person name="Yu S.Y."/>
            <person name="Choi S.H."/>
            <person name="Lee D.H."/>
            <person name="Yoon H."/>
            <person name="Kim B."/>
            <person name="Yang S.J."/>
            <person name="Lee J.S."/>
        </authorList>
    </citation>
    <scope>NUCLEOTIDE SEQUENCE [LARGE SCALE GENOMIC DNA]</scope>
    <source>
        <strain evidence="13">KCTC 15684</strain>
    </source>
</reference>
<dbReference type="PROSITE" id="PS51379">
    <property type="entry name" value="4FE4S_FER_2"/>
    <property type="match status" value="2"/>
</dbReference>
<dbReference type="InterPro" id="IPR012839">
    <property type="entry name" value="Organic_radical_activase"/>
</dbReference>
<dbReference type="EMBL" id="BHGK01000001">
    <property type="protein sequence ID" value="GCA67288.1"/>
    <property type="molecule type" value="Genomic_DNA"/>
</dbReference>
<evidence type="ECO:0000256" key="1">
    <source>
        <dbReference type="ARBA" id="ARBA00001966"/>
    </source>
</evidence>
<evidence type="ECO:0000256" key="7">
    <source>
        <dbReference type="ARBA" id="ARBA00023004"/>
    </source>
</evidence>
<evidence type="ECO:0000313" key="12">
    <source>
        <dbReference type="EMBL" id="GCA67288.1"/>
    </source>
</evidence>
<dbReference type="PANTHER" id="PTHR30352:SF4">
    <property type="entry name" value="PYRUVATE FORMATE-LYASE 2-ACTIVATING ENZYME"/>
    <property type="match status" value="1"/>
</dbReference>
<accession>A0A391P8N5</accession>
<keyword evidence="6" id="KW-0560">Oxidoreductase</keyword>
<dbReference type="InterPro" id="IPR001989">
    <property type="entry name" value="Radical_activat_CS"/>
</dbReference>
<dbReference type="PIRSF" id="PIRSF000371">
    <property type="entry name" value="PFL_act_enz"/>
    <property type="match status" value="1"/>
</dbReference>
<evidence type="ECO:0000259" key="10">
    <source>
        <dbReference type="PROSITE" id="PS51379"/>
    </source>
</evidence>
<dbReference type="InterPro" id="IPR017900">
    <property type="entry name" value="4Fe4S_Fe_S_CS"/>
</dbReference>
<dbReference type="SFLD" id="SFLDG01066">
    <property type="entry name" value="organic_radical-activating_enz"/>
    <property type="match status" value="1"/>
</dbReference>
<keyword evidence="4" id="KW-0949">S-adenosyl-L-methionine</keyword>
<dbReference type="GO" id="GO:0051539">
    <property type="term" value="F:4 iron, 4 sulfur cluster binding"/>
    <property type="evidence" value="ECO:0007669"/>
    <property type="project" value="UniProtKB-KW"/>
</dbReference>
<dbReference type="RefSeq" id="WP_119298057.1">
    <property type="nucleotide sequence ID" value="NZ_BHGK01000001.1"/>
</dbReference>